<dbReference type="EMBL" id="JBHUMQ010000039">
    <property type="protein sequence ID" value="MFD2695129.1"/>
    <property type="molecule type" value="Genomic_DNA"/>
</dbReference>
<evidence type="ECO:0000256" key="1">
    <source>
        <dbReference type="SAM" id="Phobius"/>
    </source>
</evidence>
<comment type="caution">
    <text evidence="2">The sequence shown here is derived from an EMBL/GenBank/DDBJ whole genome shotgun (WGS) entry which is preliminary data.</text>
</comment>
<accession>A0ABW5S7Q7</accession>
<organism evidence="2 3">
    <name type="scientific">Sporolactobacillus shoreicorticis</name>
    <dbReference type="NCBI Taxonomy" id="1923877"/>
    <lineage>
        <taxon>Bacteria</taxon>
        <taxon>Bacillati</taxon>
        <taxon>Bacillota</taxon>
        <taxon>Bacilli</taxon>
        <taxon>Bacillales</taxon>
        <taxon>Sporolactobacillaceae</taxon>
        <taxon>Sporolactobacillus</taxon>
    </lineage>
</organism>
<dbReference type="Proteomes" id="UP001597399">
    <property type="component" value="Unassembled WGS sequence"/>
</dbReference>
<dbReference type="RefSeq" id="WP_253060730.1">
    <property type="nucleotide sequence ID" value="NZ_JAMXWM010000007.1"/>
</dbReference>
<keyword evidence="3" id="KW-1185">Reference proteome</keyword>
<evidence type="ECO:0000313" key="3">
    <source>
        <dbReference type="Proteomes" id="UP001597399"/>
    </source>
</evidence>
<protein>
    <recommendedName>
        <fullName evidence="4">DUF3139 domain-containing protein</fullName>
    </recommendedName>
</protein>
<evidence type="ECO:0000313" key="2">
    <source>
        <dbReference type="EMBL" id="MFD2695129.1"/>
    </source>
</evidence>
<keyword evidence="1" id="KW-0812">Transmembrane</keyword>
<keyword evidence="1" id="KW-0472">Membrane</keyword>
<sequence>MKKKKKRVVFWGISVVLVIIVGISLFKVYAHYQTKNQAEKILDQYIIEYRFPAKRVLIQKIYAPKDVGDAYRKEVHIKGNKEDYYVFTYYTDRKKVDLTGVIDGGEWVDLKDHLYKSLPYQPSSEFLKIYNRQ</sequence>
<keyword evidence="1" id="KW-1133">Transmembrane helix</keyword>
<evidence type="ECO:0008006" key="4">
    <source>
        <dbReference type="Google" id="ProtNLM"/>
    </source>
</evidence>
<proteinExistence type="predicted"/>
<name>A0ABW5S7Q7_9BACL</name>
<gene>
    <name evidence="2" type="ORF">ACFSUE_16100</name>
</gene>
<reference evidence="3" key="1">
    <citation type="journal article" date="2019" name="Int. J. Syst. Evol. Microbiol.">
        <title>The Global Catalogue of Microorganisms (GCM) 10K type strain sequencing project: providing services to taxonomists for standard genome sequencing and annotation.</title>
        <authorList>
            <consortium name="The Broad Institute Genomics Platform"/>
            <consortium name="The Broad Institute Genome Sequencing Center for Infectious Disease"/>
            <person name="Wu L."/>
            <person name="Ma J."/>
        </authorList>
    </citation>
    <scope>NUCLEOTIDE SEQUENCE [LARGE SCALE GENOMIC DNA]</scope>
    <source>
        <strain evidence="3">TISTR 2466</strain>
    </source>
</reference>
<feature type="transmembrane region" description="Helical" evidence="1">
    <location>
        <begin position="9"/>
        <end position="30"/>
    </location>
</feature>